<name>A0A380C2K2_SPOPA</name>
<dbReference type="EMBL" id="UGYZ01000002">
    <property type="protein sequence ID" value="SUJ10923.1"/>
    <property type="molecule type" value="Genomic_DNA"/>
</dbReference>
<gene>
    <name evidence="1" type="ORF">NCTC4822_02057</name>
</gene>
<sequence length="161" mass="18830">MATVKEVLDLAIEVELIGLAHRVFWAISKGLVTLNDPSERLDTIDYDEKVIGDIVERNFLQIGKIKLYIIETHHPDIYAFYYCENALEAHSLHQEMFREVPKRLTNASHLMTKIFHFNETGDSQILYFQRKQVVSYPYYLGHARAGERWLYRGGVVRDDLQ</sequence>
<proteinExistence type="predicted"/>
<evidence type="ECO:0000313" key="2">
    <source>
        <dbReference type="Proteomes" id="UP000254519"/>
    </source>
</evidence>
<dbReference type="Proteomes" id="UP000254519">
    <property type="component" value="Unassembled WGS sequence"/>
</dbReference>
<accession>A0A380C2K2</accession>
<dbReference type="RefSeq" id="WP_115361895.1">
    <property type="nucleotide sequence ID" value="NZ_CP038012.1"/>
</dbReference>
<dbReference type="AlphaFoldDB" id="A0A380C2K2"/>
<organism evidence="1 2">
    <name type="scientific">Sporosarcina pasteurii</name>
    <name type="common">Bacillus pasteurii</name>
    <dbReference type="NCBI Taxonomy" id="1474"/>
    <lineage>
        <taxon>Bacteria</taxon>
        <taxon>Bacillati</taxon>
        <taxon>Bacillota</taxon>
        <taxon>Bacilli</taxon>
        <taxon>Bacillales</taxon>
        <taxon>Caryophanaceae</taxon>
        <taxon>Sporosarcina</taxon>
    </lineage>
</organism>
<evidence type="ECO:0000313" key="1">
    <source>
        <dbReference type="EMBL" id="SUJ10923.1"/>
    </source>
</evidence>
<dbReference type="OrthoDB" id="2439348at2"/>
<keyword evidence="2" id="KW-1185">Reference proteome</keyword>
<protein>
    <submittedName>
        <fullName evidence="1">Uncharacterized protein</fullName>
    </submittedName>
</protein>
<reference evidence="1 2" key="1">
    <citation type="submission" date="2018-06" db="EMBL/GenBank/DDBJ databases">
        <authorList>
            <consortium name="Pathogen Informatics"/>
            <person name="Doyle S."/>
        </authorList>
    </citation>
    <scope>NUCLEOTIDE SEQUENCE [LARGE SCALE GENOMIC DNA]</scope>
    <source>
        <strain evidence="2">ATCC 11859 / DSM 33 / NCIB 8841 / NCTC 4822</strain>
    </source>
</reference>